<dbReference type="GO" id="GO:0005634">
    <property type="term" value="C:nucleus"/>
    <property type="evidence" value="ECO:0007669"/>
    <property type="project" value="TreeGrafter"/>
</dbReference>
<dbReference type="Gene3D" id="3.40.395.10">
    <property type="entry name" value="Adenoviral Proteinase, Chain A"/>
    <property type="match status" value="1"/>
</dbReference>
<keyword evidence="8" id="KW-1185">Reference proteome</keyword>
<evidence type="ECO:0000256" key="3">
    <source>
        <dbReference type="ARBA" id="ARBA00022801"/>
    </source>
</evidence>
<dbReference type="STRING" id="55188.A0A2H5MZH0"/>
<evidence type="ECO:0000256" key="5">
    <source>
        <dbReference type="SAM" id="MobiDB-lite"/>
    </source>
</evidence>
<evidence type="ECO:0000256" key="4">
    <source>
        <dbReference type="ARBA" id="ARBA00022807"/>
    </source>
</evidence>
<dbReference type="InterPro" id="IPR003653">
    <property type="entry name" value="Peptidase_C48_C"/>
</dbReference>
<reference evidence="7 8" key="1">
    <citation type="journal article" date="2017" name="Front. Genet.">
        <title>Draft sequencing of the heterozygous diploid genome of Satsuma (Citrus unshiu Marc.) using a hybrid assembly approach.</title>
        <authorList>
            <person name="Shimizu T."/>
            <person name="Tanizawa Y."/>
            <person name="Mochizuki T."/>
            <person name="Nagasaki H."/>
            <person name="Yoshioka T."/>
            <person name="Toyoda A."/>
            <person name="Fujiyama A."/>
            <person name="Kaminuma E."/>
            <person name="Nakamura Y."/>
        </authorList>
    </citation>
    <scope>NUCLEOTIDE SEQUENCE [LARGE SCALE GENOMIC DNA]</scope>
    <source>
        <strain evidence="8">cv. Miyagawa wase</strain>
    </source>
</reference>
<gene>
    <name evidence="7" type="ORF">CUMW_275070</name>
</gene>
<dbReference type="GO" id="GO:0016926">
    <property type="term" value="P:protein desumoylation"/>
    <property type="evidence" value="ECO:0007669"/>
    <property type="project" value="TreeGrafter"/>
</dbReference>
<keyword evidence="4" id="KW-0788">Thiol protease</keyword>
<evidence type="ECO:0000256" key="1">
    <source>
        <dbReference type="ARBA" id="ARBA00005234"/>
    </source>
</evidence>
<dbReference type="SUPFAM" id="SSF54001">
    <property type="entry name" value="Cysteine proteinases"/>
    <property type="match status" value="1"/>
</dbReference>
<keyword evidence="3" id="KW-0378">Hydrolase</keyword>
<proteinExistence type="inferred from homology"/>
<organism evidence="7 8">
    <name type="scientific">Citrus unshiu</name>
    <name type="common">Satsuma mandarin</name>
    <name type="synonym">Citrus nobilis var. unshiu</name>
    <dbReference type="NCBI Taxonomy" id="55188"/>
    <lineage>
        <taxon>Eukaryota</taxon>
        <taxon>Viridiplantae</taxon>
        <taxon>Streptophyta</taxon>
        <taxon>Embryophyta</taxon>
        <taxon>Tracheophyta</taxon>
        <taxon>Spermatophyta</taxon>
        <taxon>Magnoliopsida</taxon>
        <taxon>eudicotyledons</taxon>
        <taxon>Gunneridae</taxon>
        <taxon>Pentapetalae</taxon>
        <taxon>rosids</taxon>
        <taxon>malvids</taxon>
        <taxon>Sapindales</taxon>
        <taxon>Rutaceae</taxon>
        <taxon>Aurantioideae</taxon>
        <taxon>Citrus</taxon>
    </lineage>
</organism>
<feature type="compositionally biased region" description="Basic and acidic residues" evidence="5">
    <location>
        <begin position="57"/>
        <end position="78"/>
    </location>
</feature>
<dbReference type="GO" id="GO:0006508">
    <property type="term" value="P:proteolysis"/>
    <property type="evidence" value="ECO:0007669"/>
    <property type="project" value="UniProtKB-KW"/>
</dbReference>
<dbReference type="PANTHER" id="PTHR12606:SF136">
    <property type="entry name" value="ULP1 PROTEASE FAMILY PROTEIN"/>
    <property type="match status" value="1"/>
</dbReference>
<name>A0A2H5MZH0_CITUN</name>
<dbReference type="InterPro" id="IPR038765">
    <property type="entry name" value="Papain-like_cys_pep_sf"/>
</dbReference>
<evidence type="ECO:0000256" key="2">
    <source>
        <dbReference type="ARBA" id="ARBA00022670"/>
    </source>
</evidence>
<dbReference type="GO" id="GO:0016929">
    <property type="term" value="F:deSUMOylase activity"/>
    <property type="evidence" value="ECO:0007669"/>
    <property type="project" value="TreeGrafter"/>
</dbReference>
<dbReference type="EMBL" id="BDQV01001497">
    <property type="protein sequence ID" value="GAY33410.1"/>
    <property type="molecule type" value="Genomic_DNA"/>
</dbReference>
<evidence type="ECO:0000313" key="8">
    <source>
        <dbReference type="Proteomes" id="UP000236630"/>
    </source>
</evidence>
<protein>
    <recommendedName>
        <fullName evidence="6">Ubiquitin-like protease family profile domain-containing protein</fullName>
    </recommendedName>
</protein>
<feature type="domain" description="Ubiquitin-like protease family profile" evidence="6">
    <location>
        <begin position="253"/>
        <end position="420"/>
    </location>
</feature>
<comment type="caution">
    <text evidence="7">The sequence shown here is derived from an EMBL/GenBank/DDBJ whole genome shotgun (WGS) entry which is preliminary data.</text>
</comment>
<dbReference type="Proteomes" id="UP000236630">
    <property type="component" value="Unassembled WGS sequence"/>
</dbReference>
<evidence type="ECO:0000259" key="6">
    <source>
        <dbReference type="PROSITE" id="PS50600"/>
    </source>
</evidence>
<dbReference type="Pfam" id="PF02902">
    <property type="entry name" value="Peptidase_C48"/>
    <property type="match status" value="1"/>
</dbReference>
<feature type="region of interest" description="Disordered" evidence="5">
    <location>
        <begin position="24"/>
        <end position="78"/>
    </location>
</feature>
<accession>A0A2H5MZH0</accession>
<keyword evidence="2" id="KW-0645">Protease</keyword>
<dbReference type="AlphaFoldDB" id="A0A2H5MZH0"/>
<dbReference type="PANTHER" id="PTHR12606">
    <property type="entry name" value="SENTRIN/SUMO-SPECIFIC PROTEASE"/>
    <property type="match status" value="1"/>
</dbReference>
<evidence type="ECO:0000313" key="7">
    <source>
        <dbReference type="EMBL" id="GAY33410.1"/>
    </source>
</evidence>
<dbReference type="PROSITE" id="PS50600">
    <property type="entry name" value="ULP_PROTEASE"/>
    <property type="match status" value="1"/>
</dbReference>
<sequence>MILGLDSTEPLRSGRRCRAVYKGQVQTSIDDASDRGLPGRPKYHQQRHDTSEDEVAVDDHQQQTDNSDDARDSESRTKQFNDYIQRRLDKIDRNVYEIKSELKDFKETVVGFIDTFSKRPNKDSPTARWYATPDDYGVYTDVGNENLSTPTSLYSFYRDVSGESVQVFTEVPPGVSKFGRAYIPSYVYNIPYMIPPVRRGQNVRPLPRPQIMEHAIDMSTSVDVNPLRGLEDSSLFAEFDRWFTGDSRVRRKVQHPRSFFQILLGTTSIGWLGDGHIHEYLRLISEKQLQYPNALLQRVTHTDTFFWHTMSKSMTDVDMLLIPVNLDGAHWVLARVDFRKNKVWIYDSLLTFRDDKRYMLKFKPLEVIFPRWLEYVGFYNIRPELRSVDPWKVIAVKSAPQQEPETGDCGVFVLMVTMYLMFGLGLEFNVSHVEYFRKKIAVDIFNDDIVL</sequence>
<comment type="similarity">
    <text evidence="1">Belongs to the peptidase C48 family.</text>
</comment>